<evidence type="ECO:0000256" key="4">
    <source>
        <dbReference type="ARBA" id="ARBA00023136"/>
    </source>
</evidence>
<feature type="transmembrane region" description="Helical" evidence="5">
    <location>
        <begin position="207"/>
        <end position="228"/>
    </location>
</feature>
<gene>
    <name evidence="7" type="ordered locus">Ta0645</name>
</gene>
<keyword evidence="4 5" id="KW-0472">Membrane</keyword>
<evidence type="ECO:0000256" key="2">
    <source>
        <dbReference type="ARBA" id="ARBA00022692"/>
    </source>
</evidence>
<dbReference type="AlphaFoldDB" id="Q9HKF6"/>
<dbReference type="GO" id="GO:0016020">
    <property type="term" value="C:membrane"/>
    <property type="evidence" value="ECO:0007669"/>
    <property type="project" value="UniProtKB-SubCell"/>
</dbReference>
<feature type="transmembrane region" description="Helical" evidence="5">
    <location>
        <begin position="283"/>
        <end position="303"/>
    </location>
</feature>
<dbReference type="GO" id="GO:0055085">
    <property type="term" value="P:transmembrane transport"/>
    <property type="evidence" value="ECO:0007669"/>
    <property type="project" value="InterPro"/>
</dbReference>
<feature type="transmembrane region" description="Helical" evidence="5">
    <location>
        <begin position="20"/>
        <end position="41"/>
    </location>
</feature>
<dbReference type="PIRSF" id="PIRSF006060">
    <property type="entry name" value="AA_transporter"/>
    <property type="match status" value="1"/>
</dbReference>
<feature type="transmembrane region" description="Helical" evidence="5">
    <location>
        <begin position="105"/>
        <end position="132"/>
    </location>
</feature>
<evidence type="ECO:0000313" key="7">
    <source>
        <dbReference type="EMBL" id="CAC11783.1"/>
    </source>
</evidence>
<dbReference type="EMBL" id="AL445064">
    <property type="protein sequence ID" value="CAC11783.1"/>
    <property type="molecule type" value="Genomic_DNA"/>
</dbReference>
<dbReference type="HOGENOM" id="CLU_007946_20_3_2"/>
<accession>Q9HKF6</accession>
<dbReference type="Proteomes" id="UP000001024">
    <property type="component" value="Chromosome"/>
</dbReference>
<dbReference type="InterPro" id="IPR004841">
    <property type="entry name" value="AA-permease/SLC12A_dom"/>
</dbReference>
<reference evidence="7 8" key="1">
    <citation type="journal article" date="2000" name="Nature">
        <title>The genome sequence of the thermoacidophilic scavenger Thermoplasma acidophilum.</title>
        <authorList>
            <person name="Ruepp A."/>
            <person name="Graml W."/>
            <person name="Santos-Martinez M.L."/>
            <person name="Koretke K.K."/>
            <person name="Volker C."/>
            <person name="Mewes H.W."/>
            <person name="Frishman D."/>
            <person name="Stocker S."/>
            <person name="Lupas A.N."/>
            <person name="Baumeister W."/>
        </authorList>
    </citation>
    <scope>NUCLEOTIDE SEQUENCE [LARGE SCALE GENOMIC DNA]</scope>
    <source>
        <strain evidence="8">ATCC 25905 / DSM 1728 / JCM 9062 / NBRC 15155 / AMRC-C165</strain>
    </source>
</reference>
<feature type="transmembrane region" description="Helical" evidence="5">
    <location>
        <begin position="372"/>
        <end position="394"/>
    </location>
</feature>
<dbReference type="InParanoid" id="Q9HKF6"/>
<evidence type="ECO:0000313" key="8">
    <source>
        <dbReference type="Proteomes" id="UP000001024"/>
    </source>
</evidence>
<name>Q9HKF6_THEAC</name>
<feature type="transmembrane region" description="Helical" evidence="5">
    <location>
        <begin position="167"/>
        <end position="187"/>
    </location>
</feature>
<evidence type="ECO:0000256" key="5">
    <source>
        <dbReference type="SAM" id="Phobius"/>
    </source>
</evidence>
<organism evidence="7 8">
    <name type="scientific">Thermoplasma acidophilum (strain ATCC 25905 / DSM 1728 / JCM 9062 / NBRC 15155 / AMRC-C165)</name>
    <dbReference type="NCBI Taxonomy" id="273075"/>
    <lineage>
        <taxon>Archaea</taxon>
        <taxon>Methanobacteriati</taxon>
        <taxon>Thermoplasmatota</taxon>
        <taxon>Thermoplasmata</taxon>
        <taxon>Thermoplasmatales</taxon>
        <taxon>Thermoplasmataceae</taxon>
        <taxon>Thermoplasma</taxon>
    </lineage>
</organism>
<feature type="transmembrane region" description="Helical" evidence="5">
    <location>
        <begin position="431"/>
        <end position="455"/>
    </location>
</feature>
<feature type="transmembrane region" description="Helical" evidence="5">
    <location>
        <begin position="406"/>
        <end position="425"/>
    </location>
</feature>
<feature type="transmembrane region" description="Helical" evidence="5">
    <location>
        <begin position="240"/>
        <end position="263"/>
    </location>
</feature>
<keyword evidence="2 5" id="KW-0812">Transmembrane</keyword>
<dbReference type="PaxDb" id="273075-Ta0645"/>
<dbReference type="Gene3D" id="1.20.1740.10">
    <property type="entry name" value="Amino acid/polyamine transporter I"/>
    <property type="match status" value="1"/>
</dbReference>
<feature type="transmembrane region" description="Helical" evidence="5">
    <location>
        <begin position="346"/>
        <end position="366"/>
    </location>
</feature>
<protein>
    <submittedName>
        <fullName evidence="7">Amino acid permease related protein</fullName>
    </submittedName>
</protein>
<dbReference type="FunCoup" id="Q9HKF6">
    <property type="interactions" value="1"/>
</dbReference>
<comment type="subcellular location">
    <subcellularLocation>
        <location evidence="1">Membrane</location>
        <topology evidence="1">Multi-pass membrane protein</topology>
    </subcellularLocation>
</comment>
<dbReference type="eggNOG" id="arCOG03649">
    <property type="taxonomic scope" value="Archaea"/>
</dbReference>
<evidence type="ECO:0000256" key="3">
    <source>
        <dbReference type="ARBA" id="ARBA00022989"/>
    </source>
</evidence>
<dbReference type="STRING" id="273075.gene:9571865"/>
<feature type="domain" description="Amino acid permease/ SLC12A" evidence="6">
    <location>
        <begin position="25"/>
        <end position="454"/>
    </location>
</feature>
<dbReference type="Pfam" id="PF00324">
    <property type="entry name" value="AA_permease"/>
    <property type="match status" value="1"/>
</dbReference>
<feature type="transmembrane region" description="Helical" evidence="5">
    <location>
        <begin position="138"/>
        <end position="160"/>
    </location>
</feature>
<dbReference type="InterPro" id="IPR050367">
    <property type="entry name" value="APC_superfamily"/>
</dbReference>
<evidence type="ECO:0000259" key="6">
    <source>
        <dbReference type="Pfam" id="PF00324"/>
    </source>
</evidence>
<proteinExistence type="predicted"/>
<dbReference type="KEGG" id="tac:Ta0645"/>
<feature type="transmembrane region" description="Helical" evidence="5">
    <location>
        <begin position="47"/>
        <end position="71"/>
    </location>
</feature>
<keyword evidence="8" id="KW-1185">Reference proteome</keyword>
<keyword evidence="3 5" id="KW-1133">Transmembrane helix</keyword>
<dbReference type="PANTHER" id="PTHR42770">
    <property type="entry name" value="AMINO ACID TRANSPORTER-RELATED"/>
    <property type="match status" value="1"/>
</dbReference>
<dbReference type="RefSeq" id="WP_010901067.1">
    <property type="nucleotide sequence ID" value="NC_002578.1"/>
</dbReference>
<dbReference type="PANTHER" id="PTHR42770:SF11">
    <property type="entry name" value="INNER MEMBRANE TRANSPORT PROTEIN YBAT"/>
    <property type="match status" value="1"/>
</dbReference>
<sequence length="477" mass="50776">MIIIDLSDVIMAKSLRRNVLNFREVMFQGIAASAPAGAAVATMTGSAAFALGSLPLAAAVAFVIVFLNALIIRRISNHVAGPGGYYDYIKRGFGSGVGSFSGWIYILYQIAALAFISLSIAVFVPALLSYIYGITVPSYLWIPLLIASAGFGYVISFLGIKGSLRYVSVMGSLEIAVVVFIGLFIVFSHPSANTVSVFTLKYDSYGVSGIALGVLFMYTAFSGFGGMTPLGEEAKNAKKMIGNAVLLSSIVLGVFFVFAAYAFTIGWGPANMESYANNLVPGIKLAQVDIGIWAAILITVFYINSILTDNVTFSNSVARITLSMSRDGILPSSLSKVHDTRRTPHLAGLVMVSAAVVMGFLSVEFLGPFGGFLFTGVLSTLAALLVHMIANLSLPAILKKSDQRIGVSNIALPVLVTGILAYVFYGTFISISLPVITASASFGAWVIFSIIYSYLKGRSAKITWSEANEDRMEVPDD</sequence>
<evidence type="ECO:0000256" key="1">
    <source>
        <dbReference type="ARBA" id="ARBA00004141"/>
    </source>
</evidence>
<dbReference type="EnsemblBacteria" id="CAC11783">
    <property type="protein sequence ID" value="CAC11783"/>
    <property type="gene ID" value="CAC11783"/>
</dbReference>